<evidence type="ECO:0000313" key="1">
    <source>
        <dbReference type="EMBL" id="PZO97671.1"/>
    </source>
</evidence>
<protein>
    <submittedName>
        <fullName evidence="1">Uncharacterized protein</fullName>
    </submittedName>
</protein>
<sequence length="92" mass="10205">MTWENAPLIAAAPALAELVANMRYEYAVEVVWGKNVTYAYKDDTGKGQFGPLAVWSWTRGDAAEFVAELKDFTPHTTARVVRRLAGESEVVE</sequence>
<gene>
    <name evidence="1" type="ORF">DI609_12620</name>
</gene>
<accession>A0A2W5CRU7</accession>
<evidence type="ECO:0000313" key="2">
    <source>
        <dbReference type="Proteomes" id="UP000249451"/>
    </source>
</evidence>
<proteinExistence type="predicted"/>
<dbReference type="Proteomes" id="UP000249451">
    <property type="component" value="Unassembled WGS sequence"/>
</dbReference>
<organism evidence="1 2">
    <name type="scientific">Corynebacterium urealyticum</name>
    <dbReference type="NCBI Taxonomy" id="43771"/>
    <lineage>
        <taxon>Bacteria</taxon>
        <taxon>Bacillati</taxon>
        <taxon>Actinomycetota</taxon>
        <taxon>Actinomycetes</taxon>
        <taxon>Mycobacteriales</taxon>
        <taxon>Corynebacteriaceae</taxon>
        <taxon>Corynebacterium</taxon>
    </lineage>
</organism>
<name>A0A2W5CRU7_9CORY</name>
<dbReference type="AlphaFoldDB" id="A0A2W5CRU7"/>
<dbReference type="EMBL" id="QFNY01000379">
    <property type="protein sequence ID" value="PZO97671.1"/>
    <property type="molecule type" value="Genomic_DNA"/>
</dbReference>
<comment type="caution">
    <text evidence="1">The sequence shown here is derived from an EMBL/GenBank/DDBJ whole genome shotgun (WGS) entry which is preliminary data.</text>
</comment>
<reference evidence="1 2" key="1">
    <citation type="submission" date="2017-11" db="EMBL/GenBank/DDBJ databases">
        <title>Infants hospitalized years apart are colonized by the same room-sourced microbial strains.</title>
        <authorList>
            <person name="Brooks B."/>
            <person name="Olm M.R."/>
            <person name="Firek B.A."/>
            <person name="Baker R."/>
            <person name="Thomas B.C."/>
            <person name="Morowitz M.J."/>
            <person name="Banfield J.F."/>
        </authorList>
    </citation>
    <scope>NUCLEOTIDE SEQUENCE [LARGE SCALE GENOMIC DNA]</scope>
    <source>
        <strain evidence="1">S2_012_000_R3_87</strain>
    </source>
</reference>